<feature type="domain" description="Acyclic terpene utilisation N-terminal" evidence="1">
    <location>
        <begin position="177"/>
        <end position="442"/>
    </location>
</feature>
<protein>
    <recommendedName>
        <fullName evidence="5">Caib baif family enzyme</fullName>
    </recommendedName>
</protein>
<dbReference type="Pfam" id="PF14330">
    <property type="entry name" value="DUF4387"/>
    <property type="match status" value="1"/>
</dbReference>
<accession>A0A6V8H375</accession>
<evidence type="ECO:0000259" key="1">
    <source>
        <dbReference type="Pfam" id="PF07287"/>
    </source>
</evidence>
<dbReference type="InterPro" id="IPR025496">
    <property type="entry name" value="DUF4387"/>
</dbReference>
<dbReference type="EMBL" id="DF933813">
    <property type="protein sequence ID" value="GAM35293.1"/>
    <property type="molecule type" value="Genomic_DNA"/>
</dbReference>
<evidence type="ECO:0000313" key="3">
    <source>
        <dbReference type="EMBL" id="GAM35293.1"/>
    </source>
</evidence>
<dbReference type="InterPro" id="IPR010839">
    <property type="entry name" value="AtuA_N"/>
</dbReference>
<evidence type="ECO:0000313" key="4">
    <source>
        <dbReference type="Proteomes" id="UP000053095"/>
    </source>
</evidence>
<evidence type="ECO:0008006" key="5">
    <source>
        <dbReference type="Google" id="ProtNLM"/>
    </source>
</evidence>
<evidence type="ECO:0000259" key="2">
    <source>
        <dbReference type="Pfam" id="PF14330"/>
    </source>
</evidence>
<proteinExistence type="predicted"/>
<dbReference type="AlphaFoldDB" id="A0A6V8H375"/>
<keyword evidence="4" id="KW-1185">Reference proteome</keyword>
<feature type="domain" description="DUF4387" evidence="2">
    <location>
        <begin position="555"/>
        <end position="666"/>
    </location>
</feature>
<sequence length="674" mass="72846">MDPTHPDTEKAGLLCQIVTPIGMLGYGFDANDLENGLEITLSTNAPTAIIIDSGSTDGGPNKLALGGTTTPRSSYERDLRKLIRAVKIYRVPLLISSAGGDGSDAHVKEFLDIIDEIQQSDDQGDSVKLKVLAIYSQASPDLLLQKLANNKISGCGPCVPFLTEVDILASPTIVGQIGPEPFVQAMATHPDFDILISGRAYDPSPYVAFCAFHAVNKTDRPFKELGADVLGGFTHMGKIMECGGVCATPKSSAAMAKVYADGTFDIRPLAEGSRCTTQSVAAHSLYEKSRPDILPGPGGNLDLNTATYQALGDGITVRAKGAIFRLSRDNDGVAYTIKFEGAKVVGHRSIFIGSFCDPILIAQLPSFLRRVKEYVVQQHVHVDKECKWELEFHVYGQNPCASSTTQQGEVFIVGEALADTQSLAASVSSCARIACVHGSYEGQKATSGNLGMGIGGQMNIEMGPCAQFSIYHLLEMEEGEEEAVEISPDGEDQSIPIHRFIRWEMRWIGDGPSLDHNKPRVLKSSKNDFTENNQVQTTPEETLRSGPLTGTHLLGTLAQIIRSKNSGPYEITLDVMFSDPTIYNQIKASNILTADNIASLYDMSVEDIVWCGFFDPALAFKATIPRRARFSDNAGKDSTSIVVSSGGPWESDVHGSQKYLPLMKLEVDLDVLTI</sequence>
<reference evidence="4" key="1">
    <citation type="journal article" date="2015" name="Genome Announc.">
        <title>Draft genome sequence of Talaromyces cellulolyticus strain Y-94, a source of lignocellulosic biomass-degrading enzymes.</title>
        <authorList>
            <person name="Fujii T."/>
            <person name="Koike H."/>
            <person name="Sawayama S."/>
            <person name="Yano S."/>
            <person name="Inoue H."/>
        </authorList>
    </citation>
    <scope>NUCLEOTIDE SEQUENCE [LARGE SCALE GENOMIC DNA]</scope>
    <source>
        <strain evidence="4">Y-94</strain>
    </source>
</reference>
<comment type="caution">
    <text evidence="3">The sequence shown here is derived from an EMBL/GenBank/DDBJ whole genome shotgun (WGS) entry which is preliminary data.</text>
</comment>
<name>A0A6V8H375_TALPI</name>
<organism evidence="3 4">
    <name type="scientific">Talaromyces pinophilus</name>
    <name type="common">Penicillium pinophilum</name>
    <dbReference type="NCBI Taxonomy" id="128442"/>
    <lineage>
        <taxon>Eukaryota</taxon>
        <taxon>Fungi</taxon>
        <taxon>Dikarya</taxon>
        <taxon>Ascomycota</taxon>
        <taxon>Pezizomycotina</taxon>
        <taxon>Eurotiomycetes</taxon>
        <taxon>Eurotiomycetidae</taxon>
        <taxon>Eurotiales</taxon>
        <taxon>Trichocomaceae</taxon>
        <taxon>Talaromyces</taxon>
        <taxon>Talaromyces sect. Talaromyces</taxon>
    </lineage>
</organism>
<dbReference type="Proteomes" id="UP000053095">
    <property type="component" value="Unassembled WGS sequence"/>
</dbReference>
<dbReference type="Pfam" id="PF07287">
    <property type="entry name" value="AtuA"/>
    <property type="match status" value="1"/>
</dbReference>
<gene>
    <name evidence="3" type="ORF">TCE0_017f03522</name>
</gene>